<dbReference type="SUPFAM" id="SSF54001">
    <property type="entry name" value="Cysteine proteinases"/>
    <property type="match status" value="1"/>
</dbReference>
<evidence type="ECO:0000313" key="7">
    <source>
        <dbReference type="Proteomes" id="UP001447979"/>
    </source>
</evidence>
<dbReference type="RefSeq" id="WP_349169845.1">
    <property type="nucleotide sequence ID" value="NZ_JBBMFO010000001.1"/>
</dbReference>
<dbReference type="Pfam" id="PF00877">
    <property type="entry name" value="NLPC_P60"/>
    <property type="match status" value="1"/>
</dbReference>
<dbReference type="InterPro" id="IPR000064">
    <property type="entry name" value="NLP_P60_dom"/>
</dbReference>
<organism evidence="6 7">
    <name type="scientific">Peptoniphilus hominis</name>
    <name type="common">ex Hitch et al. 2025</name>
    <dbReference type="NCBI Taxonomy" id="3133174"/>
    <lineage>
        <taxon>Bacteria</taxon>
        <taxon>Bacillati</taxon>
        <taxon>Bacillota</taxon>
        <taxon>Tissierellia</taxon>
        <taxon>Tissierellales</taxon>
        <taxon>Peptoniphilaceae</taxon>
        <taxon>Peptoniphilus</taxon>
    </lineage>
</organism>
<evidence type="ECO:0000256" key="2">
    <source>
        <dbReference type="ARBA" id="ARBA00022670"/>
    </source>
</evidence>
<accession>A0ABV1CBK3</accession>
<proteinExistence type="inferred from homology"/>
<comment type="similarity">
    <text evidence="1">Belongs to the peptidase C40 family.</text>
</comment>
<comment type="caution">
    <text evidence="6">The sequence shown here is derived from an EMBL/GenBank/DDBJ whole genome shotgun (WGS) entry which is preliminary data.</text>
</comment>
<evidence type="ECO:0000313" key="6">
    <source>
        <dbReference type="EMBL" id="MEQ2400170.1"/>
    </source>
</evidence>
<gene>
    <name evidence="6" type="ORF">WMO19_00975</name>
</gene>
<evidence type="ECO:0000256" key="1">
    <source>
        <dbReference type="ARBA" id="ARBA00007074"/>
    </source>
</evidence>
<dbReference type="EMBL" id="JBBMFO010000001">
    <property type="protein sequence ID" value="MEQ2400170.1"/>
    <property type="molecule type" value="Genomic_DNA"/>
</dbReference>
<keyword evidence="3" id="KW-0378">Hydrolase</keyword>
<dbReference type="Proteomes" id="UP001447979">
    <property type="component" value="Unassembled WGS sequence"/>
</dbReference>
<keyword evidence="2" id="KW-0645">Protease</keyword>
<reference evidence="6 7" key="1">
    <citation type="submission" date="2024-03" db="EMBL/GenBank/DDBJ databases">
        <title>Human intestinal bacterial collection.</title>
        <authorList>
            <person name="Pauvert C."/>
            <person name="Hitch T.C.A."/>
            <person name="Clavel T."/>
        </authorList>
    </citation>
    <scope>NUCLEOTIDE SEQUENCE [LARGE SCALE GENOMIC DNA]</scope>
    <source>
        <strain evidence="6 7">CLA-SR-H025</strain>
    </source>
</reference>
<evidence type="ECO:0000256" key="4">
    <source>
        <dbReference type="ARBA" id="ARBA00022807"/>
    </source>
</evidence>
<sequence length="207" mass="23685">MLDKNKVEKFIKAAMVYEGDLYSQAKRMEKGYSDCSSIPYKALKDTGMLDTSQTQRTISTKFMRDGDPRMYQIPMAKLERGDLLWWQKPGINYYYGHTGIYLGDGKVLEAIKPRAKITSIKRLPWQRAYRIKSLESSGKVTPPTKPKVEPKVGPYVPIIVRGKTVKAAILIDNVSYITVKGKNVSVRDFFETLGMTVTWKDRKIYVD</sequence>
<dbReference type="InterPro" id="IPR038765">
    <property type="entry name" value="Papain-like_cys_pep_sf"/>
</dbReference>
<dbReference type="PROSITE" id="PS51935">
    <property type="entry name" value="NLPC_P60"/>
    <property type="match status" value="1"/>
</dbReference>
<evidence type="ECO:0000256" key="3">
    <source>
        <dbReference type="ARBA" id="ARBA00022801"/>
    </source>
</evidence>
<keyword evidence="7" id="KW-1185">Reference proteome</keyword>
<protein>
    <submittedName>
        <fullName evidence="6">NlpC/P60 family protein</fullName>
    </submittedName>
</protein>
<name>A0ABV1CBK3_9FIRM</name>
<dbReference type="Gene3D" id="3.90.1720.10">
    <property type="entry name" value="endopeptidase domain like (from Nostoc punctiforme)"/>
    <property type="match status" value="1"/>
</dbReference>
<evidence type="ECO:0000259" key="5">
    <source>
        <dbReference type="PROSITE" id="PS51935"/>
    </source>
</evidence>
<keyword evidence="4" id="KW-0788">Thiol protease</keyword>
<feature type="domain" description="NlpC/P60" evidence="5">
    <location>
        <begin position="4"/>
        <end position="141"/>
    </location>
</feature>